<feature type="domain" description="Alpha-amylase C-terminal" evidence="13">
    <location>
        <begin position="409"/>
        <end position="472"/>
    </location>
</feature>
<keyword evidence="8" id="KW-0106">Calcium</keyword>
<dbReference type="InterPro" id="IPR031319">
    <property type="entry name" value="A-amylase_C"/>
</dbReference>
<sequence>MKHFFYLAVAGVGIFASCGNGNDTKATATTNDDVILHAWSWSFDTIAANMKDIAEAGYAYVQTSPANTCYIGENGGLALFSQPGDSVTGKWYYYYQPTDWKIGNYLLGDRNQFKAMMDSANKYNVKVIVDVLPNHTAIDHTAVLPALDEAVGGHDKLYHANGFTPIKDYNDRYQCTTGEMGGLPDVNTENPDFQHYYMTYVNDLLSLGVKGFRYDTAKHIGLPSDPLDSLAARNNFWDVATGREEVKGLRLAVPADSLFIYGEVLQDKNVKESEYAEYMDLTASAYGHALRTVLDKADFNADSLLNWHHPVDGKHLVTWVESHDTYANEHESAGLTDEQIRMGWVFLTARQNGTPLFFSRPAGSTRENYWGNNRVGARGNDEFKHPEVVAVNKFRRSMSGQPETIATADNGAVIVVSRGNAGAAIINLSSEPRNISGVDTTLPDGDYTDAVYGSSFKVNSGKLSGQLEPLTSYLLYR</sequence>
<keyword evidence="15" id="KW-0456">Lyase</keyword>
<dbReference type="GO" id="GO:0004556">
    <property type="term" value="F:alpha-amylase activity"/>
    <property type="evidence" value="ECO:0007669"/>
    <property type="project" value="UniProtKB-UniRule"/>
</dbReference>
<dbReference type="EC" id="3.2.1.1" evidence="4 12"/>
<evidence type="ECO:0000256" key="6">
    <source>
        <dbReference type="ARBA" id="ARBA00022723"/>
    </source>
</evidence>
<dbReference type="EMBL" id="CP039396">
    <property type="protein sequence ID" value="QCD43159.1"/>
    <property type="molecule type" value="Genomic_DNA"/>
</dbReference>
<dbReference type="Gene3D" id="3.20.20.80">
    <property type="entry name" value="Glycosidases"/>
    <property type="match status" value="1"/>
</dbReference>
<keyword evidence="6" id="KW-0479">Metal-binding</keyword>
<name>A0A4P7W523_9BACT</name>
<dbReference type="Gene3D" id="2.60.40.1180">
    <property type="entry name" value="Golgi alpha-mannosidase II"/>
    <property type="match status" value="1"/>
</dbReference>
<dbReference type="GO" id="GO:0046872">
    <property type="term" value="F:metal ion binding"/>
    <property type="evidence" value="ECO:0007669"/>
    <property type="project" value="UniProtKB-KW"/>
</dbReference>
<dbReference type="GO" id="GO:0016829">
    <property type="term" value="F:lyase activity"/>
    <property type="evidence" value="ECO:0007669"/>
    <property type="project" value="UniProtKB-KW"/>
</dbReference>
<evidence type="ECO:0000256" key="4">
    <source>
        <dbReference type="ARBA" id="ARBA00012595"/>
    </source>
</evidence>
<dbReference type="PROSITE" id="PS51257">
    <property type="entry name" value="PROKAR_LIPOPROTEIN"/>
    <property type="match status" value="1"/>
</dbReference>
<evidence type="ECO:0000256" key="5">
    <source>
        <dbReference type="ARBA" id="ARBA00017303"/>
    </source>
</evidence>
<evidence type="ECO:0000256" key="7">
    <source>
        <dbReference type="ARBA" id="ARBA00022801"/>
    </source>
</evidence>
<evidence type="ECO:0000256" key="11">
    <source>
        <dbReference type="RuleBase" id="RU003615"/>
    </source>
</evidence>
<dbReference type="Pfam" id="PF00128">
    <property type="entry name" value="Alpha-amylase"/>
    <property type="match status" value="1"/>
</dbReference>
<dbReference type="RefSeq" id="WP_136416470.1">
    <property type="nucleotide sequence ID" value="NZ_CP039396.1"/>
</dbReference>
<accession>A0A4P7W523</accession>
<reference evidence="16" key="1">
    <citation type="submission" date="2019-02" db="EMBL/GenBank/DDBJ databases">
        <title>Isolation and identification of novel species under the genus Muribaculum.</title>
        <authorList>
            <person name="Miyake S."/>
            <person name="Ding Y."/>
            <person name="Low A."/>
            <person name="Soh M."/>
            <person name="Seedorf H."/>
        </authorList>
    </citation>
    <scope>NUCLEOTIDE SEQUENCE [LARGE SCALE GENOMIC DNA]</scope>
    <source>
        <strain evidence="16">H5</strain>
    </source>
</reference>
<evidence type="ECO:0000256" key="12">
    <source>
        <dbReference type="RuleBase" id="RU361134"/>
    </source>
</evidence>
<dbReference type="PANTHER" id="PTHR43447">
    <property type="entry name" value="ALPHA-AMYLASE"/>
    <property type="match status" value="1"/>
</dbReference>
<keyword evidence="16" id="KW-1185">Reference proteome</keyword>
<organism evidence="15 16">
    <name type="scientific">Duncaniella dubosii</name>
    <dbReference type="NCBI Taxonomy" id="2518971"/>
    <lineage>
        <taxon>Bacteria</taxon>
        <taxon>Pseudomonadati</taxon>
        <taxon>Bacteroidota</taxon>
        <taxon>Bacteroidia</taxon>
        <taxon>Bacteroidales</taxon>
        <taxon>Muribaculaceae</taxon>
        <taxon>Duncaniella</taxon>
    </lineage>
</organism>
<dbReference type="SUPFAM" id="SSF51011">
    <property type="entry name" value="Glycosyl hydrolase domain"/>
    <property type="match status" value="1"/>
</dbReference>
<evidence type="ECO:0000259" key="13">
    <source>
        <dbReference type="SMART" id="SM00632"/>
    </source>
</evidence>
<keyword evidence="7 12" id="KW-0378">Hydrolase</keyword>
<dbReference type="CDD" id="cd11315">
    <property type="entry name" value="AmyAc_bac1_AmyA"/>
    <property type="match status" value="1"/>
</dbReference>
<evidence type="ECO:0000256" key="8">
    <source>
        <dbReference type="ARBA" id="ARBA00022837"/>
    </source>
</evidence>
<proteinExistence type="inferred from homology"/>
<dbReference type="AlphaFoldDB" id="A0A4P7W523"/>
<gene>
    <name evidence="15" type="ORF">E7747_13255</name>
</gene>
<evidence type="ECO:0000256" key="1">
    <source>
        <dbReference type="ARBA" id="ARBA00000548"/>
    </source>
</evidence>
<feature type="domain" description="Glycosyl hydrolase family 13 catalytic" evidence="14">
    <location>
        <begin position="33"/>
        <end position="395"/>
    </location>
</feature>
<protein>
    <recommendedName>
        <fullName evidence="5 12">Alpha-amylase</fullName>
        <ecNumber evidence="4 12">3.2.1.1</ecNumber>
    </recommendedName>
</protein>
<evidence type="ECO:0000313" key="15">
    <source>
        <dbReference type="EMBL" id="QCD43159.1"/>
    </source>
</evidence>
<evidence type="ECO:0000256" key="3">
    <source>
        <dbReference type="ARBA" id="ARBA00008061"/>
    </source>
</evidence>
<dbReference type="InterPro" id="IPR006047">
    <property type="entry name" value="GH13_cat_dom"/>
</dbReference>
<dbReference type="KEGG" id="ddb:E7747_13255"/>
<evidence type="ECO:0000313" key="16">
    <source>
        <dbReference type="Proteomes" id="UP000297149"/>
    </source>
</evidence>
<evidence type="ECO:0000256" key="10">
    <source>
        <dbReference type="ARBA" id="ARBA00023295"/>
    </source>
</evidence>
<comment type="similarity">
    <text evidence="3 11">Belongs to the glycosyl hydrolase 13 family.</text>
</comment>
<dbReference type="PRINTS" id="PR00110">
    <property type="entry name" value="ALPHAAMYLASE"/>
</dbReference>
<dbReference type="SMART" id="SM00632">
    <property type="entry name" value="Aamy_C"/>
    <property type="match status" value="1"/>
</dbReference>
<comment type="catalytic activity">
    <reaction evidence="1 12">
        <text>Endohydrolysis of (1-&gt;4)-alpha-D-glucosidic linkages in polysaccharides containing three or more (1-&gt;4)-alpha-linked D-glucose units.</text>
        <dbReference type="EC" id="3.2.1.1"/>
    </reaction>
</comment>
<evidence type="ECO:0000256" key="9">
    <source>
        <dbReference type="ARBA" id="ARBA00023277"/>
    </source>
</evidence>
<evidence type="ECO:0000259" key="14">
    <source>
        <dbReference type="SMART" id="SM00642"/>
    </source>
</evidence>
<comment type="cofactor">
    <cofactor evidence="2">
        <name>Ca(2+)</name>
        <dbReference type="ChEBI" id="CHEBI:29108"/>
    </cofactor>
</comment>
<dbReference type="InterPro" id="IPR013780">
    <property type="entry name" value="Glyco_hydro_b"/>
</dbReference>
<dbReference type="GO" id="GO:0005975">
    <property type="term" value="P:carbohydrate metabolic process"/>
    <property type="evidence" value="ECO:0007669"/>
    <property type="project" value="InterPro"/>
</dbReference>
<dbReference type="InterPro" id="IPR006046">
    <property type="entry name" value="Alpha_amylase"/>
</dbReference>
<evidence type="ECO:0000256" key="2">
    <source>
        <dbReference type="ARBA" id="ARBA00001913"/>
    </source>
</evidence>
<keyword evidence="10 12" id="KW-0326">Glycosidase</keyword>
<dbReference type="SMART" id="SM00642">
    <property type="entry name" value="Aamy"/>
    <property type="match status" value="1"/>
</dbReference>
<dbReference type="Proteomes" id="UP000297149">
    <property type="component" value="Chromosome"/>
</dbReference>
<dbReference type="InterPro" id="IPR017853">
    <property type="entry name" value="GH"/>
</dbReference>
<dbReference type="SUPFAM" id="SSF51445">
    <property type="entry name" value="(Trans)glycosidases"/>
    <property type="match status" value="1"/>
</dbReference>
<keyword evidence="9 12" id="KW-0119">Carbohydrate metabolism</keyword>